<name>A0A182UQJ1_ANOME</name>
<organism evidence="13 14">
    <name type="scientific">Anopheles merus</name>
    <name type="common">Mosquito</name>
    <dbReference type="NCBI Taxonomy" id="30066"/>
    <lineage>
        <taxon>Eukaryota</taxon>
        <taxon>Metazoa</taxon>
        <taxon>Ecdysozoa</taxon>
        <taxon>Arthropoda</taxon>
        <taxon>Hexapoda</taxon>
        <taxon>Insecta</taxon>
        <taxon>Pterygota</taxon>
        <taxon>Neoptera</taxon>
        <taxon>Endopterygota</taxon>
        <taxon>Diptera</taxon>
        <taxon>Nematocera</taxon>
        <taxon>Culicoidea</taxon>
        <taxon>Culicidae</taxon>
        <taxon>Anophelinae</taxon>
        <taxon>Anopheles</taxon>
    </lineage>
</organism>
<dbReference type="PANTHER" id="PTHR14605:SF1">
    <property type="entry name" value="TRANSMEMBRANE PROTEIN 231"/>
    <property type="match status" value="1"/>
</dbReference>
<evidence type="ECO:0000256" key="9">
    <source>
        <dbReference type="ARBA" id="ARBA00023180"/>
    </source>
</evidence>
<keyword evidence="9" id="KW-0325">Glycoprotein</keyword>
<dbReference type="GO" id="GO:0060271">
    <property type="term" value="P:cilium assembly"/>
    <property type="evidence" value="ECO:0007669"/>
    <property type="project" value="TreeGrafter"/>
</dbReference>
<keyword evidence="6 12" id="KW-1133">Transmembrane helix</keyword>
<dbReference type="Proteomes" id="UP000075903">
    <property type="component" value="Unassembled WGS sequence"/>
</dbReference>
<dbReference type="AlphaFoldDB" id="A0A182UQJ1"/>
<dbReference type="GeneID" id="121596918"/>
<dbReference type="STRING" id="30066.A0A182UQJ1"/>
<dbReference type="EnsemblMetazoa" id="AMEM001901-RA">
    <property type="protein sequence ID" value="AMEM001901-PA"/>
    <property type="gene ID" value="AMEM001901"/>
</dbReference>
<evidence type="ECO:0000256" key="10">
    <source>
        <dbReference type="ARBA" id="ARBA00023273"/>
    </source>
</evidence>
<dbReference type="KEGG" id="amer:121596918"/>
<evidence type="ECO:0000313" key="14">
    <source>
        <dbReference type="Proteomes" id="UP000075903"/>
    </source>
</evidence>
<accession>A0A182UQJ1</accession>
<reference evidence="13" key="1">
    <citation type="submission" date="2020-05" db="UniProtKB">
        <authorList>
            <consortium name="EnsemblMetazoa"/>
        </authorList>
    </citation>
    <scope>IDENTIFICATION</scope>
    <source>
        <strain evidence="13">MAF</strain>
    </source>
</reference>
<dbReference type="Pfam" id="PF10149">
    <property type="entry name" value="TM231"/>
    <property type="match status" value="1"/>
</dbReference>
<comment type="function">
    <text evidence="11">Transmembrane component of the tectonic-like complex, a complex localized at the transition zone of primary cilia and acting as a barrier that prevents diffusion of transmembrane proteins between the cilia and plasma membranes. Required for ciliogenesis and sonic hedgehog/SHH signaling.</text>
</comment>
<dbReference type="GO" id="GO:0060170">
    <property type="term" value="C:ciliary membrane"/>
    <property type="evidence" value="ECO:0007669"/>
    <property type="project" value="UniProtKB-SubCell"/>
</dbReference>
<feature type="transmembrane region" description="Helical" evidence="12">
    <location>
        <begin position="59"/>
        <end position="81"/>
    </location>
</feature>
<keyword evidence="5 12" id="KW-0812">Transmembrane</keyword>
<evidence type="ECO:0000256" key="6">
    <source>
        <dbReference type="ARBA" id="ARBA00022989"/>
    </source>
</evidence>
<evidence type="ECO:0000313" key="13">
    <source>
        <dbReference type="EnsemblMetazoa" id="AMEM001901-PA"/>
    </source>
</evidence>
<keyword evidence="8 12" id="KW-0472">Membrane</keyword>
<evidence type="ECO:0000256" key="3">
    <source>
        <dbReference type="ARBA" id="ARBA00015087"/>
    </source>
</evidence>
<evidence type="ECO:0000256" key="2">
    <source>
        <dbReference type="ARBA" id="ARBA00009082"/>
    </source>
</evidence>
<keyword evidence="14" id="KW-1185">Reference proteome</keyword>
<dbReference type="VEuPathDB" id="VectorBase:AMEM21_009644"/>
<evidence type="ECO:0000256" key="8">
    <source>
        <dbReference type="ARBA" id="ARBA00023136"/>
    </source>
</evidence>
<comment type="similarity">
    <text evidence="2">Belongs to the TMEM231 family.</text>
</comment>
<comment type="subcellular location">
    <subcellularLocation>
        <location evidence="1">Cell projection</location>
        <location evidence="1">Cilium membrane</location>
        <topology evidence="1">Multi-pass membrane protein</topology>
    </subcellularLocation>
</comment>
<dbReference type="RefSeq" id="XP_041778246.1">
    <property type="nucleotide sequence ID" value="XM_041922312.1"/>
</dbReference>
<dbReference type="GO" id="GO:0035869">
    <property type="term" value="C:ciliary transition zone"/>
    <property type="evidence" value="ECO:0007669"/>
    <property type="project" value="TreeGrafter"/>
</dbReference>
<sequence>MSPQAFERFAFKPLLWLHQQQNILKKHRINIFCTDKPKRIMKLFNFYNKSVYIQYRNQLCSTTTVVVCALTLAAFAVPYYLLSSIRQGELWDQQRTVYEQPKMSFQYSYLFLAEMEDPQEGRATSASVVTCSSFPSYSTLTEQLHPCSDVQVIPTDTNHDHTLDHLSVSISFNPPDRGSRLSFYTFYFFLEATVSSQCRFVIPAFVSLEKVPPPAGRTFLSGTIVHSGLMATRQTVALQCPFFMRHQQSHFSDRYYPNENTTLEGFEPRVIRAQIEAANPAYYEYRPQHTDWTMDGSGTIRVQIDVAIGGNESTSVALLYKTSLWWKLCQFWGSYFPLLIVSLWLAEKSKQYLFERFVLRAVEVVPWKNKYN</sequence>
<proteinExistence type="inferred from homology"/>
<keyword evidence="7" id="KW-0969">Cilium</keyword>
<protein>
    <recommendedName>
        <fullName evidence="3">Transmembrane protein 231</fullName>
    </recommendedName>
</protein>
<evidence type="ECO:0000256" key="4">
    <source>
        <dbReference type="ARBA" id="ARBA00022475"/>
    </source>
</evidence>
<evidence type="ECO:0000256" key="11">
    <source>
        <dbReference type="ARBA" id="ARBA00024803"/>
    </source>
</evidence>
<evidence type="ECO:0000256" key="7">
    <source>
        <dbReference type="ARBA" id="ARBA00023069"/>
    </source>
</evidence>
<evidence type="ECO:0000256" key="5">
    <source>
        <dbReference type="ARBA" id="ARBA00022692"/>
    </source>
</evidence>
<evidence type="ECO:0000256" key="1">
    <source>
        <dbReference type="ARBA" id="ARBA00004272"/>
    </source>
</evidence>
<dbReference type="GO" id="GO:0032880">
    <property type="term" value="P:regulation of protein localization"/>
    <property type="evidence" value="ECO:0007669"/>
    <property type="project" value="TreeGrafter"/>
</dbReference>
<dbReference type="InterPro" id="IPR019306">
    <property type="entry name" value="TMEM231"/>
</dbReference>
<dbReference type="VEuPathDB" id="VectorBase:AMEM001901"/>
<keyword evidence="10" id="KW-0966">Cell projection</keyword>
<evidence type="ECO:0000256" key="12">
    <source>
        <dbReference type="SAM" id="Phobius"/>
    </source>
</evidence>
<dbReference type="PANTHER" id="PTHR14605">
    <property type="entry name" value="CHST5 PROTEIN"/>
    <property type="match status" value="1"/>
</dbReference>
<keyword evidence="4" id="KW-1003">Cell membrane</keyword>